<accession>A0A897N6W6</accession>
<dbReference type="InterPro" id="IPR007835">
    <property type="entry name" value="MOFRL"/>
</dbReference>
<dbReference type="SUPFAM" id="SSF82544">
    <property type="entry name" value="GckA/TtuD-like"/>
    <property type="match status" value="1"/>
</dbReference>
<sequence>MIRNRDELATTRARELALSCLEAGIEAARPDRVVAEQVAVEGDALSIAGTRYDLSAYDELVLLGGGKAADAVARALEGVLDDRLDRGLVVTSDPVETDAVEVVEGSHPVPDERAREGTRAILDRARDHDERTLLLVSITGGGSALLPLPAGDVRLRDLQAITEALVESGAAIEEINAVRKHLSLIKGGGLARAAAPATVVGLVFSDVVGNDFATIASGPTAPDETTYGDALSVLDRYDVDAPEPVVEHLRAGVAGDYDETPSDGLSHVDNHVLASAWTALSAAEDAVADTEYEPVVLSSRIRGEATEAALSQVAIAEECRATGRPIEPPAVLLSGGETTVTVLGNGEGGPNLEFALRAGIELPEGVVCASVDTDGSDGATDAAGALVDSATVEDPAAARRALVENDALSVLDDAGALIETGPTGTNVNDLRVLVVE</sequence>
<dbReference type="KEGG" id="hds:HSR122_0796"/>
<evidence type="ECO:0000313" key="3">
    <source>
        <dbReference type="EMBL" id="QSG08201.1"/>
    </source>
</evidence>
<dbReference type="InterPro" id="IPR039760">
    <property type="entry name" value="MOFRL_protein"/>
</dbReference>
<evidence type="ECO:0000259" key="1">
    <source>
        <dbReference type="Pfam" id="PF05161"/>
    </source>
</evidence>
<dbReference type="Gene3D" id="3.40.50.10180">
    <property type="entry name" value="Glycerate kinase, MOFRL-like N-terminal domain"/>
    <property type="match status" value="1"/>
</dbReference>
<organism evidence="3 4">
    <name type="scientific">Halapricum desulfuricans</name>
    <dbReference type="NCBI Taxonomy" id="2841257"/>
    <lineage>
        <taxon>Archaea</taxon>
        <taxon>Methanobacteriati</taxon>
        <taxon>Methanobacteriota</taxon>
        <taxon>Stenosarchaea group</taxon>
        <taxon>Halobacteria</taxon>
        <taxon>Halobacteriales</taxon>
        <taxon>Haloarculaceae</taxon>
        <taxon>Halapricum</taxon>
    </lineage>
</organism>
<dbReference type="InterPro" id="IPR038614">
    <property type="entry name" value="GK_N_sf"/>
</dbReference>
<dbReference type="GO" id="GO:0008887">
    <property type="term" value="F:glycerate kinase activity"/>
    <property type="evidence" value="ECO:0007669"/>
    <property type="project" value="InterPro"/>
</dbReference>
<dbReference type="Proteomes" id="UP000662973">
    <property type="component" value="Chromosome"/>
</dbReference>
<dbReference type="RefSeq" id="WP_229111356.1">
    <property type="nucleotide sequence ID" value="NZ_CP064788.1"/>
</dbReference>
<reference evidence="3 4" key="1">
    <citation type="submission" date="2020-11" db="EMBL/GenBank/DDBJ databases">
        <title>Carbohydrate-dependent, anaerobic sulfur respiration: A novel catabolism in halophilic archaea.</title>
        <authorList>
            <person name="Sorokin D.Y."/>
            <person name="Messina E."/>
            <person name="Smedile F."/>
            <person name="La Cono V."/>
            <person name="Hallsworth J.E."/>
            <person name="Yakimov M.M."/>
        </authorList>
    </citation>
    <scope>NUCLEOTIDE SEQUENCE [LARGE SCALE GENOMIC DNA]</scope>
    <source>
        <strain evidence="3 4">HSR12-2</strain>
    </source>
</reference>
<feature type="domain" description="MOFRL" evidence="1">
    <location>
        <begin position="331"/>
        <end position="429"/>
    </location>
</feature>
<keyword evidence="4" id="KW-1185">Reference proteome</keyword>
<dbReference type="AlphaFoldDB" id="A0A897N6W6"/>
<name>A0A897N6W6_9EURY</name>
<dbReference type="InterPro" id="IPR025286">
    <property type="entry name" value="MOFRL_assoc_dom"/>
</dbReference>
<dbReference type="EMBL" id="CP064788">
    <property type="protein sequence ID" value="QSG08201.1"/>
    <property type="molecule type" value="Genomic_DNA"/>
</dbReference>
<dbReference type="Pfam" id="PF13660">
    <property type="entry name" value="DUF4147"/>
    <property type="match status" value="1"/>
</dbReference>
<dbReference type="PANTHER" id="PTHR12227:SF0">
    <property type="entry name" value="GLYCERATE KINASE"/>
    <property type="match status" value="1"/>
</dbReference>
<dbReference type="GO" id="GO:0005737">
    <property type="term" value="C:cytoplasm"/>
    <property type="evidence" value="ECO:0007669"/>
    <property type="project" value="TreeGrafter"/>
</dbReference>
<protein>
    <submittedName>
        <fullName evidence="3">Glycerate kinase</fullName>
    </submittedName>
</protein>
<dbReference type="Gene3D" id="3.40.1480.10">
    <property type="entry name" value="MOFRL domain"/>
    <property type="match status" value="1"/>
</dbReference>
<feature type="domain" description="MOFRL-associated" evidence="2">
    <location>
        <begin position="18"/>
        <end position="249"/>
    </location>
</feature>
<dbReference type="Pfam" id="PF05161">
    <property type="entry name" value="MOFRL"/>
    <property type="match status" value="1"/>
</dbReference>
<proteinExistence type="predicted"/>
<gene>
    <name evidence="3" type="primary">gckA</name>
    <name evidence="3" type="ORF">HSR122_0796</name>
</gene>
<dbReference type="GeneID" id="68851451"/>
<evidence type="ECO:0000313" key="4">
    <source>
        <dbReference type="Proteomes" id="UP000662973"/>
    </source>
</evidence>
<dbReference type="PANTHER" id="PTHR12227">
    <property type="entry name" value="GLYCERATE KINASE"/>
    <property type="match status" value="1"/>
</dbReference>
<dbReference type="InterPro" id="IPR037035">
    <property type="entry name" value="GK-like_C_sf"/>
</dbReference>
<keyword evidence="3" id="KW-0808">Transferase</keyword>
<keyword evidence="3" id="KW-0418">Kinase</keyword>
<evidence type="ECO:0000259" key="2">
    <source>
        <dbReference type="Pfam" id="PF13660"/>
    </source>
</evidence>